<dbReference type="EMBL" id="JH431981">
    <property type="status" value="NOT_ANNOTATED_CDS"/>
    <property type="molecule type" value="Genomic_DNA"/>
</dbReference>
<dbReference type="EnsemblMetazoa" id="SMAR010582-RA">
    <property type="protein sequence ID" value="SMAR010582-PA"/>
    <property type="gene ID" value="SMAR010582"/>
</dbReference>
<dbReference type="Proteomes" id="UP000014500">
    <property type="component" value="Unassembled WGS sequence"/>
</dbReference>
<sequence length="71" mass="7556">MKYQLVIIAFFCLGLSLSASAADTENNQETMCAAADGLAKNAKNIVPKKNNSNVLCCTLKKLHLSIISVLG</sequence>
<accession>T1JA29</accession>
<organism evidence="2 3">
    <name type="scientific">Strigamia maritima</name>
    <name type="common">European centipede</name>
    <name type="synonym">Geophilus maritimus</name>
    <dbReference type="NCBI Taxonomy" id="126957"/>
    <lineage>
        <taxon>Eukaryota</taxon>
        <taxon>Metazoa</taxon>
        <taxon>Ecdysozoa</taxon>
        <taxon>Arthropoda</taxon>
        <taxon>Myriapoda</taxon>
        <taxon>Chilopoda</taxon>
        <taxon>Pleurostigmophora</taxon>
        <taxon>Geophilomorpha</taxon>
        <taxon>Linotaeniidae</taxon>
        <taxon>Strigamia</taxon>
    </lineage>
</organism>
<evidence type="ECO:0000313" key="2">
    <source>
        <dbReference type="EnsemblMetazoa" id="SMAR010582-PA"/>
    </source>
</evidence>
<dbReference type="HOGENOM" id="CLU_2743249_0_0_1"/>
<reference evidence="3" key="1">
    <citation type="submission" date="2011-05" db="EMBL/GenBank/DDBJ databases">
        <authorList>
            <person name="Richards S.R."/>
            <person name="Qu J."/>
            <person name="Jiang H."/>
            <person name="Jhangiani S.N."/>
            <person name="Agravi P."/>
            <person name="Goodspeed R."/>
            <person name="Gross S."/>
            <person name="Mandapat C."/>
            <person name="Jackson L."/>
            <person name="Mathew T."/>
            <person name="Pu L."/>
            <person name="Thornton R."/>
            <person name="Saada N."/>
            <person name="Wilczek-Boney K.B."/>
            <person name="Lee S."/>
            <person name="Kovar C."/>
            <person name="Wu Y."/>
            <person name="Scherer S.E."/>
            <person name="Worley K.C."/>
            <person name="Muzny D.M."/>
            <person name="Gibbs R."/>
        </authorList>
    </citation>
    <scope>NUCLEOTIDE SEQUENCE</scope>
    <source>
        <strain evidence="3">Brora</strain>
    </source>
</reference>
<name>T1JA29_STRMM</name>
<feature type="signal peptide" evidence="1">
    <location>
        <begin position="1"/>
        <end position="21"/>
    </location>
</feature>
<keyword evidence="3" id="KW-1185">Reference proteome</keyword>
<dbReference type="PhylomeDB" id="T1JA29"/>
<keyword evidence="1" id="KW-0732">Signal</keyword>
<proteinExistence type="predicted"/>
<evidence type="ECO:0000256" key="1">
    <source>
        <dbReference type="SAM" id="SignalP"/>
    </source>
</evidence>
<dbReference type="AlphaFoldDB" id="T1JA29"/>
<protein>
    <submittedName>
        <fullName evidence="2">Uncharacterized protein</fullName>
    </submittedName>
</protein>
<reference evidence="2" key="2">
    <citation type="submission" date="2015-02" db="UniProtKB">
        <authorList>
            <consortium name="EnsemblMetazoa"/>
        </authorList>
    </citation>
    <scope>IDENTIFICATION</scope>
</reference>
<evidence type="ECO:0000313" key="3">
    <source>
        <dbReference type="Proteomes" id="UP000014500"/>
    </source>
</evidence>
<feature type="chain" id="PRO_5004590425" evidence="1">
    <location>
        <begin position="22"/>
        <end position="71"/>
    </location>
</feature>